<feature type="compositionally biased region" description="Low complexity" evidence="1">
    <location>
        <begin position="267"/>
        <end position="278"/>
    </location>
</feature>
<evidence type="ECO:0000256" key="2">
    <source>
        <dbReference type="SAM" id="Phobius"/>
    </source>
</evidence>
<organism evidence="3 4">
    <name type="scientific">Mycobacterium kansasii</name>
    <dbReference type="NCBI Taxonomy" id="1768"/>
    <lineage>
        <taxon>Bacteria</taxon>
        <taxon>Bacillati</taxon>
        <taxon>Actinomycetota</taxon>
        <taxon>Actinomycetes</taxon>
        <taxon>Mycobacteriales</taxon>
        <taxon>Mycobacteriaceae</taxon>
        <taxon>Mycobacterium</taxon>
    </lineage>
</organism>
<dbReference type="Proteomes" id="UP000516380">
    <property type="component" value="Chromosome"/>
</dbReference>
<dbReference type="AlphaFoldDB" id="A0A7G1I9C4"/>
<keyword evidence="2" id="KW-0472">Membrane</keyword>
<keyword evidence="4" id="KW-1185">Reference proteome</keyword>
<evidence type="ECO:0000313" key="4">
    <source>
        <dbReference type="Proteomes" id="UP000516380"/>
    </source>
</evidence>
<feature type="compositionally biased region" description="Pro residues" evidence="1">
    <location>
        <begin position="228"/>
        <end position="248"/>
    </location>
</feature>
<sequence>MLQRDPRTGARRAWQRAAWWWQSGPSRLRLRRRLVAYSSPIALVALLAVGKIISTMLTGDAAVSDFARHDIDALRADVATLSTLNVIEPGQAAYVAGDLAVLEGRLDDAERHFTDVLDRSSNAGSCPARVNLELVRETQGDLAARSADISRAEQRYNSALQLISGAPPHCFQDNTDPNPDRRRIRNDAAARLTDKIKALHLPPSPPPPPPQTANPQPPPTSLTSTSLPAPPPPGATSTPTPPPPPPGPGGNGPVLGPGATVQTAVPTSSMTSARTASRCPATGLPHRTASAPEPAAIRSISFKTPSAMPTPPAPAARTPPLTAERRENSTYPWSYTLRAAVSFLRPRRRPTAP</sequence>
<feature type="region of interest" description="Disordered" evidence="1">
    <location>
        <begin position="198"/>
        <end position="328"/>
    </location>
</feature>
<keyword evidence="2" id="KW-1133">Transmembrane helix</keyword>
<proteinExistence type="predicted"/>
<feature type="region of interest" description="Disordered" evidence="1">
    <location>
        <begin position="163"/>
        <end position="182"/>
    </location>
</feature>
<gene>
    <name evidence="3" type="ORF">NIIDMKKI_21190</name>
</gene>
<feature type="compositionally biased region" description="Pro residues" evidence="1">
    <location>
        <begin position="202"/>
        <end position="220"/>
    </location>
</feature>
<name>A0A7G1I9C4_MYCKA</name>
<accession>A0A7G1I9C4</accession>
<keyword evidence="2" id="KW-0812">Transmembrane</keyword>
<evidence type="ECO:0000313" key="3">
    <source>
        <dbReference type="EMBL" id="BCI86913.1"/>
    </source>
</evidence>
<evidence type="ECO:0000256" key="1">
    <source>
        <dbReference type="SAM" id="MobiDB-lite"/>
    </source>
</evidence>
<feature type="transmembrane region" description="Helical" evidence="2">
    <location>
        <begin position="34"/>
        <end position="53"/>
    </location>
</feature>
<reference evidence="3 4" key="1">
    <citation type="submission" date="2020-07" db="EMBL/GenBank/DDBJ databases">
        <title>Mycobacterium kansasii (former subtype) with zoonotic potential isolated from diseased indoor pet cat, Japan.</title>
        <authorList>
            <person name="Fukano H."/>
            <person name="Terazono T."/>
            <person name="Hoshino Y."/>
        </authorList>
    </citation>
    <scope>NUCLEOTIDE SEQUENCE [LARGE SCALE GENOMIC DNA]</scope>
    <source>
        <strain evidence="3 4">Kuro-I</strain>
    </source>
</reference>
<evidence type="ECO:0008006" key="5">
    <source>
        <dbReference type="Google" id="ProtNLM"/>
    </source>
</evidence>
<protein>
    <recommendedName>
        <fullName evidence="5">Tetratricopeptide repeat family protein</fullName>
    </recommendedName>
</protein>
<dbReference type="EMBL" id="AP023343">
    <property type="protein sequence ID" value="BCI86913.1"/>
    <property type="molecule type" value="Genomic_DNA"/>
</dbReference>